<organism evidence="1 2">
    <name type="scientific">Gossypium arboreum</name>
    <name type="common">Tree cotton</name>
    <name type="synonym">Gossypium nanking</name>
    <dbReference type="NCBI Taxonomy" id="29729"/>
    <lineage>
        <taxon>Eukaryota</taxon>
        <taxon>Viridiplantae</taxon>
        <taxon>Streptophyta</taxon>
        <taxon>Embryophyta</taxon>
        <taxon>Tracheophyta</taxon>
        <taxon>Spermatophyta</taxon>
        <taxon>Magnoliopsida</taxon>
        <taxon>eudicotyledons</taxon>
        <taxon>Gunneridae</taxon>
        <taxon>Pentapetalae</taxon>
        <taxon>rosids</taxon>
        <taxon>malvids</taxon>
        <taxon>Malvales</taxon>
        <taxon>Malvaceae</taxon>
        <taxon>Malvoideae</taxon>
        <taxon>Gossypium</taxon>
    </lineage>
</organism>
<evidence type="ECO:0000313" key="1">
    <source>
        <dbReference type="EMBL" id="KAK5832383.1"/>
    </source>
</evidence>
<keyword evidence="2" id="KW-1185">Reference proteome</keyword>
<gene>
    <name evidence="1" type="ORF">PVK06_016185</name>
</gene>
<dbReference type="EMBL" id="JARKNE010000005">
    <property type="protein sequence ID" value="KAK5832383.1"/>
    <property type="molecule type" value="Genomic_DNA"/>
</dbReference>
<dbReference type="Proteomes" id="UP001358586">
    <property type="component" value="Chromosome 5"/>
</dbReference>
<sequence>MGSKLPNECSKNLTGLQDPEASLSLLSVIRKLQGILPKESQVRILTEGTYRGKRRCTSRRKRRVQQQWRKRRIWWSPRKL</sequence>
<proteinExistence type="predicted"/>
<name>A0ABR0Q057_GOSAR</name>
<reference evidence="1 2" key="1">
    <citation type="submission" date="2023-03" db="EMBL/GenBank/DDBJ databases">
        <title>WGS of Gossypium arboreum.</title>
        <authorList>
            <person name="Yu D."/>
        </authorList>
    </citation>
    <scope>NUCLEOTIDE SEQUENCE [LARGE SCALE GENOMIC DNA]</scope>
    <source>
        <tissue evidence="1">Leaf</tissue>
    </source>
</reference>
<protein>
    <submittedName>
        <fullName evidence="1">Uncharacterized protein</fullName>
    </submittedName>
</protein>
<evidence type="ECO:0000313" key="2">
    <source>
        <dbReference type="Proteomes" id="UP001358586"/>
    </source>
</evidence>
<accession>A0ABR0Q057</accession>
<comment type="caution">
    <text evidence="1">The sequence shown here is derived from an EMBL/GenBank/DDBJ whole genome shotgun (WGS) entry which is preliminary data.</text>
</comment>